<keyword evidence="3 5" id="KW-1133">Transmembrane helix</keyword>
<feature type="transmembrane region" description="Helical" evidence="5">
    <location>
        <begin position="57"/>
        <end position="80"/>
    </location>
</feature>
<dbReference type="EMBL" id="CAKLPX010000004">
    <property type="protein sequence ID" value="CAH0992909.1"/>
    <property type="molecule type" value="Genomic_DNA"/>
</dbReference>
<keyword evidence="7" id="KW-1185">Reference proteome</keyword>
<dbReference type="InterPro" id="IPR038665">
    <property type="entry name" value="Voltage-dep_anion_channel_sf"/>
</dbReference>
<dbReference type="InterPro" id="IPR052951">
    <property type="entry name" value="Tellurite_res_ion_channel"/>
</dbReference>
<accession>A0ABM9AI48</accession>
<feature type="transmembrane region" description="Helical" evidence="5">
    <location>
        <begin position="273"/>
        <end position="292"/>
    </location>
</feature>
<name>A0ABM9AI48_9GAMM</name>
<dbReference type="Pfam" id="PF03595">
    <property type="entry name" value="SLAC1"/>
    <property type="match status" value="1"/>
</dbReference>
<comment type="caution">
    <text evidence="6">The sequence shown here is derived from an EMBL/GenBank/DDBJ whole genome shotgun (WGS) entry which is preliminary data.</text>
</comment>
<keyword evidence="2 5" id="KW-0812">Transmembrane</keyword>
<evidence type="ECO:0000256" key="1">
    <source>
        <dbReference type="ARBA" id="ARBA00004141"/>
    </source>
</evidence>
<comment type="subcellular location">
    <subcellularLocation>
        <location evidence="1">Membrane</location>
        <topology evidence="1">Multi-pass membrane protein</topology>
    </subcellularLocation>
</comment>
<evidence type="ECO:0000313" key="6">
    <source>
        <dbReference type="EMBL" id="CAH0992909.1"/>
    </source>
</evidence>
<proteinExistence type="predicted"/>
<evidence type="ECO:0000256" key="5">
    <source>
        <dbReference type="SAM" id="Phobius"/>
    </source>
</evidence>
<dbReference type="PANTHER" id="PTHR37955">
    <property type="entry name" value="TELLURITE RESISTANCE PROTEIN TEHA"/>
    <property type="match status" value="1"/>
</dbReference>
<reference evidence="6" key="1">
    <citation type="submission" date="2021-12" db="EMBL/GenBank/DDBJ databases">
        <authorList>
            <person name="Rodrigo-Torres L."/>
            <person name="Arahal R. D."/>
            <person name="Lucena T."/>
        </authorList>
    </citation>
    <scope>NUCLEOTIDE SEQUENCE</scope>
    <source>
        <strain evidence="6">CECT 8267</strain>
    </source>
</reference>
<evidence type="ECO:0008006" key="8">
    <source>
        <dbReference type="Google" id="ProtNLM"/>
    </source>
</evidence>
<evidence type="ECO:0000256" key="4">
    <source>
        <dbReference type="ARBA" id="ARBA00023136"/>
    </source>
</evidence>
<feature type="transmembrane region" description="Helical" evidence="5">
    <location>
        <begin position="145"/>
        <end position="166"/>
    </location>
</feature>
<dbReference type="CDD" id="cd09325">
    <property type="entry name" value="TDT_C4-dicarb_trans"/>
    <property type="match status" value="1"/>
</dbReference>
<gene>
    <name evidence="6" type="ORF">SIN8267_03048</name>
</gene>
<organism evidence="6 7">
    <name type="scientific">Sinobacterium norvegicum</name>
    <dbReference type="NCBI Taxonomy" id="1641715"/>
    <lineage>
        <taxon>Bacteria</taxon>
        <taxon>Pseudomonadati</taxon>
        <taxon>Pseudomonadota</taxon>
        <taxon>Gammaproteobacteria</taxon>
        <taxon>Cellvibrionales</taxon>
        <taxon>Spongiibacteraceae</taxon>
        <taxon>Sinobacterium</taxon>
    </lineage>
</organism>
<evidence type="ECO:0000256" key="3">
    <source>
        <dbReference type="ARBA" id="ARBA00022989"/>
    </source>
</evidence>
<keyword evidence="4 5" id="KW-0472">Membrane</keyword>
<feature type="transmembrane region" description="Helical" evidence="5">
    <location>
        <begin position="22"/>
        <end position="45"/>
    </location>
</feature>
<feature type="transmembrane region" description="Helical" evidence="5">
    <location>
        <begin position="117"/>
        <end position="139"/>
    </location>
</feature>
<dbReference type="Proteomes" id="UP000838100">
    <property type="component" value="Unassembled WGS sequence"/>
</dbReference>
<dbReference type="Gene3D" id="1.50.10.150">
    <property type="entry name" value="Voltage-dependent anion channel"/>
    <property type="match status" value="1"/>
</dbReference>
<evidence type="ECO:0000313" key="7">
    <source>
        <dbReference type="Proteomes" id="UP000838100"/>
    </source>
</evidence>
<protein>
    <recommendedName>
        <fullName evidence="8">C4-dicarboxylate ABC transporter</fullName>
    </recommendedName>
</protein>
<feature type="transmembrane region" description="Helical" evidence="5">
    <location>
        <begin position="178"/>
        <end position="196"/>
    </location>
</feature>
<feature type="transmembrane region" description="Helical" evidence="5">
    <location>
        <begin position="86"/>
        <end position="105"/>
    </location>
</feature>
<feature type="transmembrane region" description="Helical" evidence="5">
    <location>
        <begin position="202"/>
        <end position="223"/>
    </location>
</feature>
<sequence>MAGLALAIASLGWVWENMTADYAVRLAGASIAAVLLAVLAAKFISQPKALLNELAHPVVGSVIPTFAMALMVVSAAVNLYLPTTAAGLWLTAVLLHCAFLLVFIVHRVKDFKLHHMLPSWFVPPVGLAVAALTCPGANYYALAKIILLFAMTSYLVLMPVMIYRLIFAAAIPDTAKPTIAILAAPSSLCLAAYLSLVDHPSLLLTAVLAGIAVLMTVVIYMAFFHLLRLPFSPGYAAFTFPTVISATALFKTAELAGQYPGISEYASTLNHAAVIELLIATVIVGYVAARYVNSYFAKPA</sequence>
<evidence type="ECO:0000256" key="2">
    <source>
        <dbReference type="ARBA" id="ARBA00022692"/>
    </source>
</evidence>
<dbReference type="InterPro" id="IPR004695">
    <property type="entry name" value="SLAC1/Mae1/Ssu1/TehA"/>
</dbReference>
<dbReference type="PANTHER" id="PTHR37955:SF1">
    <property type="entry name" value="DEP DOMAIN-CONTAINING PROTEIN"/>
    <property type="match status" value="1"/>
</dbReference>